<keyword evidence="4 8" id="KW-0812">Transmembrane</keyword>
<evidence type="ECO:0000313" key="9">
    <source>
        <dbReference type="EMBL" id="CEM47519.1"/>
    </source>
</evidence>
<dbReference type="AlphaFoldDB" id="A0A0G4HT37"/>
<feature type="transmembrane region" description="Helical" evidence="8">
    <location>
        <begin position="72"/>
        <end position="94"/>
    </location>
</feature>
<comment type="subcellular location">
    <subcellularLocation>
        <location evidence="1">Endoplasmic reticulum membrane</location>
        <topology evidence="1">Multi-pass membrane protein</topology>
    </subcellularLocation>
</comment>
<dbReference type="GO" id="GO:0005789">
    <property type="term" value="C:endoplasmic reticulum membrane"/>
    <property type="evidence" value="ECO:0007669"/>
    <property type="project" value="UniProtKB-SubCell"/>
</dbReference>
<keyword evidence="6 8" id="KW-1133">Transmembrane helix</keyword>
<feature type="transmembrane region" description="Helical" evidence="8">
    <location>
        <begin position="127"/>
        <end position="150"/>
    </location>
</feature>
<evidence type="ECO:0000256" key="1">
    <source>
        <dbReference type="ARBA" id="ARBA00004477"/>
    </source>
</evidence>
<dbReference type="PANTHER" id="PTHR19315">
    <property type="entry name" value="ER MEMBRANE PROTEIN COMPLEX SUBUNIT 4"/>
    <property type="match status" value="1"/>
</dbReference>
<evidence type="ECO:0000256" key="2">
    <source>
        <dbReference type="ARBA" id="ARBA00007715"/>
    </source>
</evidence>
<evidence type="ECO:0000256" key="7">
    <source>
        <dbReference type="ARBA" id="ARBA00023136"/>
    </source>
</evidence>
<dbReference type="PhylomeDB" id="A0A0G4HT37"/>
<evidence type="ECO:0000256" key="4">
    <source>
        <dbReference type="ARBA" id="ARBA00022692"/>
    </source>
</evidence>
<sequence>MSIFGRKWEFTVDNSSRALALPEPPGFGIVPDETESSVAGKKRNKAADQKEILTKKAWDVALNPGKQAGMTLFMLWMSGSSAGIFSVMIVAHALQSAVKSLLSVETAFAPFTSKSGGVNIDVTLQKLLYVAIGIAVTAYIVRSAANVGLIPTCSGDYISMIPQRDVFEHTSRPTFVSH</sequence>
<keyword evidence="5" id="KW-0256">Endoplasmic reticulum</keyword>
<proteinExistence type="inferred from homology"/>
<gene>
    <name evidence="9" type="ORF">Cvel_8378</name>
</gene>
<keyword evidence="7 8" id="KW-0472">Membrane</keyword>
<accession>A0A0G4HT37</accession>
<dbReference type="VEuPathDB" id="CryptoDB:Cvel_8378"/>
<evidence type="ECO:0000256" key="6">
    <source>
        <dbReference type="ARBA" id="ARBA00022989"/>
    </source>
</evidence>
<dbReference type="InterPro" id="IPR009445">
    <property type="entry name" value="TMEM85/Emc4"/>
</dbReference>
<evidence type="ECO:0000256" key="8">
    <source>
        <dbReference type="SAM" id="Phobius"/>
    </source>
</evidence>
<reference evidence="9" key="1">
    <citation type="submission" date="2014-11" db="EMBL/GenBank/DDBJ databases">
        <authorList>
            <person name="Otto D Thomas"/>
            <person name="Naeem Raeece"/>
        </authorList>
    </citation>
    <scope>NUCLEOTIDE SEQUENCE</scope>
</reference>
<evidence type="ECO:0000256" key="5">
    <source>
        <dbReference type="ARBA" id="ARBA00022824"/>
    </source>
</evidence>
<comment type="similarity">
    <text evidence="2">Belongs to the EMC4 family.</text>
</comment>
<protein>
    <recommendedName>
        <fullName evidence="3">ER membrane protein complex subunit 4</fullName>
    </recommendedName>
</protein>
<organism evidence="9">
    <name type="scientific">Chromera velia CCMP2878</name>
    <dbReference type="NCBI Taxonomy" id="1169474"/>
    <lineage>
        <taxon>Eukaryota</taxon>
        <taxon>Sar</taxon>
        <taxon>Alveolata</taxon>
        <taxon>Colpodellida</taxon>
        <taxon>Chromeraceae</taxon>
        <taxon>Chromera</taxon>
    </lineage>
</organism>
<dbReference type="Pfam" id="PF06417">
    <property type="entry name" value="EMC4"/>
    <property type="match status" value="1"/>
</dbReference>
<name>A0A0G4HT37_9ALVE</name>
<evidence type="ECO:0000256" key="3">
    <source>
        <dbReference type="ARBA" id="ARBA00020820"/>
    </source>
</evidence>
<dbReference type="EMBL" id="CDMZ01003767">
    <property type="protein sequence ID" value="CEM47519.1"/>
    <property type="molecule type" value="Genomic_DNA"/>
</dbReference>